<accession>Q9LX62</accession>
<proteinExistence type="predicted"/>
<dbReference type="EMBL" id="AL356013">
    <property type="protein sequence ID" value="CAB91579.1"/>
    <property type="molecule type" value="Genomic_DNA"/>
</dbReference>
<reference key="1">
    <citation type="journal article" date="2000" name="Nature">
        <title>Sequence and analysis of chromosome 3 of the plant Arabidopsis thaliana.</title>
        <authorList>
            <consortium name="European Union Chromosome 3 Arabidopsis Sequencing Consortium"/>
            <consortium name="Institute for Genomic Research"/>
            <consortium name="Kazusa DNA Research Institute"/>
            <person name="Salanoubat M."/>
            <person name="Lemcke K."/>
            <person name="Rieger M."/>
            <person name="Ansorge W."/>
            <person name="Unseld M."/>
            <person name="Fartmann B."/>
            <person name="Valle G."/>
            <person name="Blocker H."/>
            <person name="Perez-Alonso M."/>
            <person name="Obermaier B."/>
            <person name="Delseny M."/>
            <person name="Boutry M."/>
            <person name="Grivell L.A."/>
            <person name="Mache R."/>
            <person name="Puigdomenech P."/>
            <person name="De Simone V."/>
            <person name="Choisne N."/>
            <person name="Artiguenave F."/>
            <person name="Robert C."/>
            <person name="Brottier P."/>
            <person name="Wincker P."/>
            <person name="Cattolico L."/>
            <person name="Weissenbach J."/>
            <person name="Saurin W."/>
            <person name="Quetier F."/>
            <person name="Schafer M."/>
            <person name="Muller-Auer S."/>
            <person name="Gabel C."/>
            <person name="Fuchs M."/>
            <person name="Benes V."/>
            <person name="Wurmbach E."/>
            <person name="Drzonek H."/>
            <person name="Erfle H."/>
            <person name="Jordan N."/>
            <person name="Bangert S."/>
            <person name="Wiedelmann R."/>
            <person name="Kranz H."/>
            <person name="Voss H."/>
            <person name="Holland R."/>
            <person name="Brandt P."/>
            <person name="Nyakatura G."/>
            <person name="Vezzi A."/>
            <person name="D'Angelo M."/>
            <person name="Pallavicini A."/>
            <person name="Toppo S."/>
            <person name="Simionati B."/>
            <person name="Conrad A."/>
            <person name="Hornischer K."/>
            <person name="Kauer G."/>
            <person name="Lohnert T.H."/>
            <person name="Nordsiek G."/>
            <person name="Reichelt J."/>
            <person name="Scharfe M."/>
            <person name="Schon O."/>
            <person name="Bargues M."/>
            <person name="Terol J."/>
            <person name="Climent J."/>
            <person name="Navarro P."/>
            <person name="Collado C."/>
            <person name="Perez-Perez A."/>
            <person name="Ottenwalder B."/>
            <person name="Duchemin D."/>
            <person name="Cooke R."/>
            <person name="Laudie M."/>
            <person name="Berger-Llauro C."/>
            <person name="Purnelle B."/>
            <person name="Masuy D."/>
            <person name="de Haan M."/>
            <person name="Maarse A.C."/>
            <person name="Alcaraz J.P."/>
            <person name="Cottet A."/>
            <person name="Casacuberta E."/>
            <person name="Monfort A."/>
            <person name="Argiriou A."/>
            <person name="flores M."/>
            <person name="Liguori R."/>
            <person name="Vitale D."/>
            <person name="Mannhaupt G."/>
            <person name="Haase D."/>
            <person name="Schoof H."/>
            <person name="Rudd S."/>
            <person name="Zaccaria P."/>
            <person name="Mewes H.W."/>
            <person name="Mayer K.F."/>
            <person name="Kaul S."/>
            <person name="Town C.D."/>
            <person name="Koo H.L."/>
            <person name="Tallon L.J."/>
            <person name="Jenkins J."/>
            <person name="Rooney T."/>
            <person name="Rizzo M."/>
            <person name="Walts A."/>
            <person name="Utterback T."/>
            <person name="Fujii C.Y."/>
            <person name="Shea T.P."/>
            <person name="Creasy T.H."/>
            <person name="Haas B."/>
            <person name="Maiti R."/>
            <person name="Wu D."/>
            <person name="Peterson J."/>
            <person name="Van Aken S."/>
            <person name="Pai G."/>
            <person name="Militscher J."/>
            <person name="Sellers P."/>
            <person name="Gill J.E."/>
            <person name="Feldblyum T.V."/>
            <person name="Preuss D."/>
            <person name="Lin X."/>
            <person name="Nierman W.C."/>
            <person name="Salzberg S.L."/>
            <person name="White O."/>
            <person name="Venter J.C."/>
            <person name="Fraser C.M."/>
            <person name="Kaneko T."/>
            <person name="Nakamura Y."/>
            <person name="Sato S."/>
            <person name="Kato T."/>
            <person name="Asamizu E."/>
            <person name="Sasamoto S."/>
            <person name="Kimura T."/>
            <person name="Idesawa K."/>
            <person name="Kawashima K."/>
            <person name="Kishida Y."/>
            <person name="Kiyokawa C."/>
            <person name="Kohara M."/>
            <person name="Matsumoto M."/>
            <person name="Matsuno A."/>
            <person name="Muraki A."/>
            <person name="Nakayama S."/>
            <person name="Nakazaki N."/>
            <person name="Shinpo S."/>
            <person name="Takeuchi C."/>
            <person name="Wada T."/>
            <person name="Watanabe A."/>
            <person name="Yamada M."/>
            <person name="Yasuda M."/>
            <person name="Tabata S."/>
        </authorList>
    </citation>
    <scope>NUCLEOTIDE SEQUENCE [LARGE SCALE GENOMIC DNA]</scope>
    <source>
        <strain>cv. Columbia</strain>
    </source>
</reference>
<reference evidence="3" key="3">
    <citation type="submission" date="2000-05" db="EMBL/GenBank/DDBJ databases">
        <authorList>
            <person name="EU Arabidopsis sequencing project"/>
        </authorList>
    </citation>
    <scope>NUCLEOTIDE SEQUENCE</scope>
</reference>
<dbReference type="AlphaFoldDB" id="Q9LX62"/>
<gene>
    <name evidence="3" type="primary">F4M19_40</name>
</gene>
<dbReference type="PIR" id="T48963">
    <property type="entry name" value="T48963"/>
</dbReference>
<sequence>MGIDLEKMETALAIKENNDFTTEWFTPEDEKGVHLEEKSLESKLLSEEEIPILTYSPEVHKQPTNPSTEEEHLIFDSVAKELLEFWTGYKAQENTIGKLTHKMEELNNTILELQEMVKGNPSFEIEDWSKEPGTENSTTKDEDFSSPLFNLFVTKLCKSQA</sequence>
<evidence type="ECO:0000313" key="3">
    <source>
        <dbReference type="EMBL" id="CAB91579.1"/>
    </source>
</evidence>
<evidence type="ECO:0000256" key="2">
    <source>
        <dbReference type="SAM" id="MobiDB-lite"/>
    </source>
</evidence>
<feature type="compositionally biased region" description="Basic and acidic residues" evidence="2">
    <location>
        <begin position="127"/>
        <end position="143"/>
    </location>
</feature>
<protein>
    <submittedName>
        <fullName evidence="3">Uncharacterized protein F4M19_40</fullName>
    </submittedName>
</protein>
<name>Q9LX62_ARATH</name>
<feature type="region of interest" description="Disordered" evidence="2">
    <location>
        <begin position="124"/>
        <end position="144"/>
    </location>
</feature>
<feature type="coiled-coil region" evidence="1">
    <location>
        <begin position="89"/>
        <end position="116"/>
    </location>
</feature>
<evidence type="ECO:0000256" key="1">
    <source>
        <dbReference type="SAM" id="Coils"/>
    </source>
</evidence>
<organism evidence="3">
    <name type="scientific">Arabidopsis thaliana</name>
    <name type="common">Mouse-ear cress</name>
    <dbReference type="NCBI Taxonomy" id="3702"/>
    <lineage>
        <taxon>Eukaryota</taxon>
        <taxon>Viridiplantae</taxon>
        <taxon>Streptophyta</taxon>
        <taxon>Embryophyta</taxon>
        <taxon>Tracheophyta</taxon>
        <taxon>Spermatophyta</taxon>
        <taxon>Magnoliopsida</taxon>
        <taxon>eudicotyledons</taxon>
        <taxon>Gunneridae</taxon>
        <taxon>Pentapetalae</taxon>
        <taxon>rosids</taxon>
        <taxon>malvids</taxon>
        <taxon>Brassicales</taxon>
        <taxon>Brassicaceae</taxon>
        <taxon>Camelineae</taxon>
        <taxon>Arabidopsis</taxon>
    </lineage>
</organism>
<keyword evidence="1" id="KW-0175">Coiled coil</keyword>
<reference evidence="3" key="2">
    <citation type="submission" date="2000-05" db="EMBL/GenBank/DDBJ databases">
        <authorList>
            <person name="Vitale D."/>
            <person name="Liguori R."/>
            <person name="Flores M."/>
            <person name="Argiriou A."/>
            <person name="De Simone V."/>
            <person name="Mewes H.W."/>
            <person name="Rudd S."/>
            <person name="Lemcke K."/>
            <person name="Mayer K.F.X."/>
            <person name="Quetier F."/>
            <person name="Salanoubat M."/>
        </authorList>
    </citation>
    <scope>NUCLEOTIDE SEQUENCE</scope>
</reference>